<evidence type="ECO:0000313" key="1">
    <source>
        <dbReference type="EMBL" id="QEU08711.1"/>
    </source>
</evidence>
<reference evidence="1 2" key="1">
    <citation type="submission" date="2019-09" db="EMBL/GenBank/DDBJ databases">
        <title>FDA dAtabase for Regulatory Grade micrObial Sequences (FDA-ARGOS): Supporting development and validation of Infectious Disease Dx tests.</title>
        <authorList>
            <person name="Sciortino C."/>
            <person name="Tallon L."/>
            <person name="Sadzewicz L."/>
            <person name="Vavikolanu K."/>
            <person name="Mehta A."/>
            <person name="Aluvathingal J."/>
            <person name="Nadendla S."/>
            <person name="Nandy P."/>
            <person name="Geyer C."/>
            <person name="Yan Y."/>
            <person name="Sichtig H."/>
        </authorList>
    </citation>
    <scope>NUCLEOTIDE SEQUENCE [LARGE SCALE GENOMIC DNA]</scope>
    <source>
        <strain evidence="1 2">FDAARGOS_643</strain>
    </source>
</reference>
<proteinExistence type="predicted"/>
<evidence type="ECO:0000313" key="2">
    <source>
        <dbReference type="Proteomes" id="UP000324507"/>
    </source>
</evidence>
<dbReference type="EMBL" id="CP044081">
    <property type="protein sequence ID" value="QEU08711.1"/>
    <property type="molecule type" value="Genomic_DNA"/>
</dbReference>
<organism evidence="1 2">
    <name type="scientific">Paracoccus yeei</name>
    <dbReference type="NCBI Taxonomy" id="147645"/>
    <lineage>
        <taxon>Bacteria</taxon>
        <taxon>Pseudomonadati</taxon>
        <taxon>Pseudomonadota</taxon>
        <taxon>Alphaproteobacteria</taxon>
        <taxon>Rhodobacterales</taxon>
        <taxon>Paracoccaceae</taxon>
        <taxon>Paracoccus</taxon>
    </lineage>
</organism>
<accession>A0A5P2QRL9</accession>
<dbReference type="Pfam" id="PF11836">
    <property type="entry name" value="Phage_TAC_11"/>
    <property type="match status" value="1"/>
</dbReference>
<dbReference type="Proteomes" id="UP000324507">
    <property type="component" value="Chromosome"/>
</dbReference>
<gene>
    <name evidence="1" type="ORF">FOB51_12305</name>
</gene>
<dbReference type="InterPro" id="IPR021791">
    <property type="entry name" value="Phage_TAC_11"/>
</dbReference>
<protein>
    <submittedName>
        <fullName evidence="1">Gene transfer agent family protein</fullName>
    </submittedName>
</protein>
<sequence>MSISLTAFFGDRERAFTLTDDMLTELETSTGAGIGTLYQRLLGYAFKLADLAEVIRLGLIGAGTSPEEAARLVNSYARNRPIAEVQPLATAILAARWLGADEAQADG</sequence>
<dbReference type="RefSeq" id="WP_150350724.1">
    <property type="nucleotide sequence ID" value="NZ_CP044081.1"/>
</dbReference>
<name>A0A5P2QRL9_9RHOB</name>
<dbReference type="AlphaFoldDB" id="A0A5P2QRL9"/>